<dbReference type="Proteomes" id="UP000596902">
    <property type="component" value="Unassembled WGS sequence"/>
</dbReference>
<dbReference type="InterPro" id="IPR051704">
    <property type="entry name" value="FAD_aromatic-hydroxylase"/>
</dbReference>
<feature type="region of interest" description="Disordered" evidence="7">
    <location>
        <begin position="847"/>
        <end position="965"/>
    </location>
</feature>
<evidence type="ECO:0000256" key="5">
    <source>
        <dbReference type="ARBA" id="ARBA00022833"/>
    </source>
</evidence>
<dbReference type="GO" id="GO:0071949">
    <property type="term" value="F:FAD binding"/>
    <property type="evidence" value="ECO:0007669"/>
    <property type="project" value="InterPro"/>
</dbReference>
<protein>
    <submittedName>
        <fullName evidence="9">Fad nad-binding domain-containing protein</fullName>
    </submittedName>
</protein>
<dbReference type="SUPFAM" id="SSF51905">
    <property type="entry name" value="FAD/NAD(P)-binding domain"/>
    <property type="match status" value="1"/>
</dbReference>
<dbReference type="Gene3D" id="3.50.50.60">
    <property type="entry name" value="FAD/NAD(P)-binding domain"/>
    <property type="match status" value="1"/>
</dbReference>
<dbReference type="InterPro" id="IPR016181">
    <property type="entry name" value="Acyl_CoA_acyltransferase"/>
</dbReference>
<dbReference type="Pfam" id="PF01494">
    <property type="entry name" value="FAD_binding_3"/>
    <property type="match status" value="1"/>
</dbReference>
<keyword evidence="1" id="KW-0285">Flavoprotein</keyword>
<comment type="caution">
    <text evidence="9">The sequence shown here is derived from an EMBL/GenBank/DDBJ whole genome shotgun (WGS) entry which is preliminary data.</text>
</comment>
<evidence type="ECO:0000313" key="9">
    <source>
        <dbReference type="EMBL" id="KAF7676750.1"/>
    </source>
</evidence>
<proteinExistence type="predicted"/>
<feature type="domain" description="N-acetyltransferase" evidence="8">
    <location>
        <begin position="73"/>
        <end position="218"/>
    </location>
</feature>
<keyword evidence="5" id="KW-0862">Zinc</keyword>
<dbReference type="PANTHER" id="PTHR46865">
    <property type="entry name" value="OXIDOREDUCTASE-RELATED"/>
    <property type="match status" value="1"/>
</dbReference>
<evidence type="ECO:0000256" key="4">
    <source>
        <dbReference type="ARBA" id="ARBA00022827"/>
    </source>
</evidence>
<dbReference type="PANTHER" id="PTHR46865:SF7">
    <property type="entry name" value="MONOOXYGENASE, PUTATIVE (AFU_ORTHOLOGUE AFUA_8G07040)-RELATED"/>
    <property type="match status" value="1"/>
</dbReference>
<keyword evidence="10" id="KW-1185">Reference proteome</keyword>
<keyword evidence="2" id="KW-0479">Metal-binding</keyword>
<sequence>MTESISIHPATLSDIPTLAAIRTEAAETSLLTHFQFSPYHSIATEKESNALISRLSGRFTEPDGQKFRLIKAVDSRNKETVGWGLVKWEDGSWVNAVTPSSAQAVAPNEEVGPTYPGTFGRYWSRNVIAKWRCITAGKPHVTIGAMNVKIAWQGKGVGRMMIEYMYREYELEKELVIVQTTASAERFYEKMGWKTVDSTVIDLSDWAGKGLGYGLLRCAGVCGPALALMLQRSNPNHVIMVIERFPTLRTGGQQIDIKAQGIPILEKLGLLDTIRSYCVKEGGMEFVDRNGKSLMQFGITKAGDTARGLTLTHEFEFMRGDFVKMMHDVSVQEREILTTRGHVKGGLTYEFGKSITALCHSESSSSPKTATVTFSTGETRIFDLVVAADGQASRTRSLAFGSEISSSAFHSMNIHAAYYNIPRLPTEDNLARIYFASNNRMVMTRTGNQPATQVYLFLMNGKDKDRASHMATYQKRSAEEQKDAWKSLYQDAGWECPRFLQGLDTVQDFYTTEIGQVKMPQHKLYKDRVVLLGDAGYCPSPFTGMGTTLSLIGAYVLAGELFRHGDDVDAALEAYQEAMKQPVEECQKLGPYADGKGPLPSSEWGLWMAGWALWMRATEGRIRNHENRSDGSFRRMSIEKFRAVKDPQSWFAPCELVSFSHCGPPRPPGPCASKLSRTLDGCEALLWPSTMAEYWKSTPKYWCKFCSVFVKDTKFERAQHEATGRHQGNIQRSLKGLHREQENEKRNQARAQAEVARLNGIVPSASSTPSVATGVGGKPTFKKEPEKKATVDDRKRQWEQLAAMGVALPAAARGDLAIAGEWKTVKEEVMGEVTEDGEFKATSLNKGVRKRQLDEDEEEQKAAGELITKRKGWGHTYKSFPGSKGGDDDDIESLLGKKKSQPEVKREEHGDGVKAEVEEENEAKTLQDIPTAEEAESKAAEAIVKKEEDAPATPAVVFKKRKKAK</sequence>
<organism evidence="9 10">
    <name type="scientific">Alternaria burnsii</name>
    <dbReference type="NCBI Taxonomy" id="1187904"/>
    <lineage>
        <taxon>Eukaryota</taxon>
        <taxon>Fungi</taxon>
        <taxon>Dikarya</taxon>
        <taxon>Ascomycota</taxon>
        <taxon>Pezizomycotina</taxon>
        <taxon>Dothideomycetes</taxon>
        <taxon>Pleosporomycetidae</taxon>
        <taxon>Pleosporales</taxon>
        <taxon>Pleosporineae</taxon>
        <taxon>Pleosporaceae</taxon>
        <taxon>Alternaria</taxon>
        <taxon>Alternaria sect. Alternaria</taxon>
    </lineage>
</organism>
<dbReference type="InterPro" id="IPR036188">
    <property type="entry name" value="FAD/NAD-bd_sf"/>
</dbReference>
<dbReference type="EMBL" id="JAAABM010000006">
    <property type="protein sequence ID" value="KAF7676750.1"/>
    <property type="molecule type" value="Genomic_DNA"/>
</dbReference>
<dbReference type="GO" id="GO:0016491">
    <property type="term" value="F:oxidoreductase activity"/>
    <property type="evidence" value="ECO:0007669"/>
    <property type="project" value="UniProtKB-KW"/>
</dbReference>
<dbReference type="Gene3D" id="3.30.9.10">
    <property type="entry name" value="D-Amino Acid Oxidase, subunit A, domain 2"/>
    <property type="match status" value="1"/>
</dbReference>
<dbReference type="Gene3D" id="3.40.630.30">
    <property type="match status" value="1"/>
</dbReference>
<feature type="region of interest" description="Disordered" evidence="7">
    <location>
        <begin position="764"/>
        <end position="792"/>
    </location>
</feature>
<dbReference type="PROSITE" id="PS51186">
    <property type="entry name" value="GNAT"/>
    <property type="match status" value="1"/>
</dbReference>
<dbReference type="GO" id="GO:0016747">
    <property type="term" value="F:acyltransferase activity, transferring groups other than amino-acyl groups"/>
    <property type="evidence" value="ECO:0007669"/>
    <property type="project" value="InterPro"/>
</dbReference>
<feature type="compositionally biased region" description="Basic and acidic residues" evidence="7">
    <location>
        <begin position="900"/>
        <end position="916"/>
    </location>
</feature>
<dbReference type="Pfam" id="PF06220">
    <property type="entry name" value="zf-U1"/>
    <property type="match status" value="1"/>
</dbReference>
<dbReference type="Pfam" id="PF13508">
    <property type="entry name" value="Acetyltransf_7"/>
    <property type="match status" value="1"/>
</dbReference>
<feature type="compositionally biased region" description="Basic and acidic residues" evidence="7">
    <location>
        <begin position="781"/>
        <end position="792"/>
    </location>
</feature>
<evidence type="ECO:0000256" key="7">
    <source>
        <dbReference type="SAM" id="MobiDB-lite"/>
    </source>
</evidence>
<keyword evidence="6" id="KW-0560">Oxidoreductase</keyword>
<dbReference type="SUPFAM" id="SSF57667">
    <property type="entry name" value="beta-beta-alpha zinc fingers"/>
    <property type="match status" value="1"/>
</dbReference>
<dbReference type="GO" id="GO:0008270">
    <property type="term" value="F:zinc ion binding"/>
    <property type="evidence" value="ECO:0007669"/>
    <property type="project" value="UniProtKB-KW"/>
</dbReference>
<evidence type="ECO:0000256" key="2">
    <source>
        <dbReference type="ARBA" id="ARBA00022723"/>
    </source>
</evidence>
<keyword evidence="3" id="KW-0863">Zinc-finger</keyword>
<dbReference type="InterPro" id="IPR000182">
    <property type="entry name" value="GNAT_dom"/>
</dbReference>
<dbReference type="SUPFAM" id="SSF55729">
    <property type="entry name" value="Acyl-CoA N-acyltransferases (Nat)"/>
    <property type="match status" value="1"/>
</dbReference>
<dbReference type="SMART" id="SM00451">
    <property type="entry name" value="ZnF_U1"/>
    <property type="match status" value="1"/>
</dbReference>
<keyword evidence="4" id="KW-0274">FAD</keyword>
<reference evidence="9" key="1">
    <citation type="submission" date="2020-01" db="EMBL/GenBank/DDBJ databases">
        <authorList>
            <person name="Feng Z.H.Z."/>
        </authorList>
    </citation>
    <scope>NUCLEOTIDE SEQUENCE</scope>
    <source>
        <strain evidence="9">CBS107.38</strain>
    </source>
</reference>
<dbReference type="InterPro" id="IPR036236">
    <property type="entry name" value="Znf_C2H2_sf"/>
</dbReference>
<dbReference type="RefSeq" id="XP_038786959.1">
    <property type="nucleotide sequence ID" value="XM_038930009.1"/>
</dbReference>
<evidence type="ECO:0000256" key="3">
    <source>
        <dbReference type="ARBA" id="ARBA00022771"/>
    </source>
</evidence>
<dbReference type="InterPro" id="IPR003604">
    <property type="entry name" value="Matrin/U1-like-C_Znf_C2H2"/>
</dbReference>
<reference evidence="9" key="2">
    <citation type="submission" date="2020-08" db="EMBL/GenBank/DDBJ databases">
        <title>Draft Genome Sequence of Cumin Blight Pathogen Alternaria burnsii.</title>
        <authorList>
            <person name="Feng Z."/>
        </authorList>
    </citation>
    <scope>NUCLEOTIDE SEQUENCE</scope>
    <source>
        <strain evidence="9">CBS107.38</strain>
    </source>
</reference>
<evidence type="ECO:0000256" key="6">
    <source>
        <dbReference type="ARBA" id="ARBA00023002"/>
    </source>
</evidence>
<dbReference type="InterPro" id="IPR002938">
    <property type="entry name" value="FAD-bd"/>
</dbReference>
<accession>A0A8H7EGB2</accession>
<dbReference type="GO" id="GO:0003676">
    <property type="term" value="F:nucleic acid binding"/>
    <property type="evidence" value="ECO:0007669"/>
    <property type="project" value="InterPro"/>
</dbReference>
<gene>
    <name evidence="9" type="ORF">GT037_004962</name>
</gene>
<feature type="compositionally biased region" description="Basic and acidic residues" evidence="7">
    <location>
        <begin position="935"/>
        <end position="949"/>
    </location>
</feature>
<dbReference type="Gene3D" id="3.30.160.60">
    <property type="entry name" value="Classic Zinc Finger"/>
    <property type="match status" value="1"/>
</dbReference>
<dbReference type="GeneID" id="62203187"/>
<evidence type="ECO:0000256" key="1">
    <source>
        <dbReference type="ARBA" id="ARBA00022630"/>
    </source>
</evidence>
<evidence type="ECO:0000313" key="10">
    <source>
        <dbReference type="Proteomes" id="UP000596902"/>
    </source>
</evidence>
<dbReference type="InterPro" id="IPR013085">
    <property type="entry name" value="U1-CZ_Znf_C2H2"/>
</dbReference>
<evidence type="ECO:0000259" key="8">
    <source>
        <dbReference type="PROSITE" id="PS51186"/>
    </source>
</evidence>
<name>A0A8H7EGB2_9PLEO</name>
<dbReference type="AlphaFoldDB" id="A0A8H7EGB2"/>